<feature type="compositionally biased region" description="Basic and acidic residues" evidence="1">
    <location>
        <begin position="27"/>
        <end position="37"/>
    </location>
</feature>
<dbReference type="AlphaFoldDB" id="A0AAV7UUB9"/>
<organism evidence="2 3">
    <name type="scientific">Pleurodeles waltl</name>
    <name type="common">Iberian ribbed newt</name>
    <dbReference type="NCBI Taxonomy" id="8319"/>
    <lineage>
        <taxon>Eukaryota</taxon>
        <taxon>Metazoa</taxon>
        <taxon>Chordata</taxon>
        <taxon>Craniata</taxon>
        <taxon>Vertebrata</taxon>
        <taxon>Euteleostomi</taxon>
        <taxon>Amphibia</taxon>
        <taxon>Batrachia</taxon>
        <taxon>Caudata</taxon>
        <taxon>Salamandroidea</taxon>
        <taxon>Salamandridae</taxon>
        <taxon>Pleurodelinae</taxon>
        <taxon>Pleurodeles</taxon>
    </lineage>
</organism>
<dbReference type="EMBL" id="JANPWB010000004">
    <property type="protein sequence ID" value="KAJ1192126.1"/>
    <property type="molecule type" value="Genomic_DNA"/>
</dbReference>
<evidence type="ECO:0000256" key="1">
    <source>
        <dbReference type="SAM" id="MobiDB-lite"/>
    </source>
</evidence>
<evidence type="ECO:0000313" key="2">
    <source>
        <dbReference type="EMBL" id="KAJ1192126.1"/>
    </source>
</evidence>
<sequence>MRDVRSGATQGLHRPTTGRGGGYPELALRRRSVEVRGRAPPRQSGHGSGTAIKTPSRRSLPRGNPTIEHLPDFWSDEGGSPAAGLTPGPAMTEEW</sequence>
<evidence type="ECO:0000313" key="3">
    <source>
        <dbReference type="Proteomes" id="UP001066276"/>
    </source>
</evidence>
<protein>
    <submittedName>
        <fullName evidence="2">Uncharacterized protein</fullName>
    </submittedName>
</protein>
<feature type="region of interest" description="Disordered" evidence="1">
    <location>
        <begin position="1"/>
        <end position="95"/>
    </location>
</feature>
<dbReference type="Proteomes" id="UP001066276">
    <property type="component" value="Chromosome 2_2"/>
</dbReference>
<accession>A0AAV7UUB9</accession>
<reference evidence="2" key="1">
    <citation type="journal article" date="2022" name="bioRxiv">
        <title>Sequencing and chromosome-scale assembly of the giantPleurodeles waltlgenome.</title>
        <authorList>
            <person name="Brown T."/>
            <person name="Elewa A."/>
            <person name="Iarovenko S."/>
            <person name="Subramanian E."/>
            <person name="Araus A.J."/>
            <person name="Petzold A."/>
            <person name="Susuki M."/>
            <person name="Suzuki K.-i.T."/>
            <person name="Hayashi T."/>
            <person name="Toyoda A."/>
            <person name="Oliveira C."/>
            <person name="Osipova E."/>
            <person name="Leigh N.D."/>
            <person name="Simon A."/>
            <person name="Yun M.H."/>
        </authorList>
    </citation>
    <scope>NUCLEOTIDE SEQUENCE</scope>
    <source>
        <strain evidence="2">20211129_DDA</strain>
        <tissue evidence="2">Liver</tissue>
    </source>
</reference>
<comment type="caution">
    <text evidence="2">The sequence shown here is derived from an EMBL/GenBank/DDBJ whole genome shotgun (WGS) entry which is preliminary data.</text>
</comment>
<name>A0AAV7UUB9_PLEWA</name>
<gene>
    <name evidence="2" type="ORF">NDU88_001438</name>
</gene>
<proteinExistence type="predicted"/>
<keyword evidence="3" id="KW-1185">Reference proteome</keyword>